<proteinExistence type="predicted"/>
<feature type="non-terminal residue" evidence="7">
    <location>
        <position position="1"/>
    </location>
</feature>
<evidence type="ECO:0000256" key="1">
    <source>
        <dbReference type="ARBA" id="ARBA00004328"/>
    </source>
</evidence>
<dbReference type="InterPro" id="IPR020991">
    <property type="entry name" value="Connector_podovirus"/>
</dbReference>
<keyword evidence="3" id="KW-1188">Viral release from host cell</keyword>
<keyword evidence="5" id="KW-0231">Viral genome packaging</keyword>
<evidence type="ECO:0000256" key="4">
    <source>
        <dbReference type="ARBA" id="ARBA00022844"/>
    </source>
</evidence>
<evidence type="ECO:0000256" key="2">
    <source>
        <dbReference type="ARBA" id="ARBA00022595"/>
    </source>
</evidence>
<evidence type="ECO:0000256" key="3">
    <source>
        <dbReference type="ARBA" id="ARBA00022612"/>
    </source>
</evidence>
<keyword evidence="4" id="KW-0946">Virion</keyword>
<dbReference type="Pfam" id="PF12236">
    <property type="entry name" value="Head-tail_con"/>
    <property type="match status" value="1"/>
</dbReference>
<dbReference type="GO" id="GO:0046718">
    <property type="term" value="P:symbiont entry into host cell"/>
    <property type="evidence" value="ECO:0007669"/>
    <property type="project" value="UniProtKB-KW"/>
</dbReference>
<evidence type="ECO:0000313" key="7">
    <source>
        <dbReference type="EMBL" id="KKL61022.1"/>
    </source>
</evidence>
<dbReference type="GO" id="GO:0044423">
    <property type="term" value="C:virion component"/>
    <property type="evidence" value="ECO:0007669"/>
    <property type="project" value="UniProtKB-KW"/>
</dbReference>
<comment type="subcellular location">
    <subcellularLocation>
        <location evidence="1">Virion</location>
    </subcellularLocation>
</comment>
<evidence type="ECO:0000256" key="6">
    <source>
        <dbReference type="ARBA" id="ARBA00023296"/>
    </source>
</evidence>
<keyword evidence="2" id="KW-1162">Viral penetration into host cytoplasm</keyword>
<keyword evidence="6" id="KW-1160">Virus entry into host cell</keyword>
<reference evidence="7" key="1">
    <citation type="journal article" date="2015" name="Nature">
        <title>Complex archaea that bridge the gap between prokaryotes and eukaryotes.</title>
        <authorList>
            <person name="Spang A."/>
            <person name="Saw J.H."/>
            <person name="Jorgensen S.L."/>
            <person name="Zaremba-Niedzwiedzka K."/>
            <person name="Martijn J."/>
            <person name="Lind A.E."/>
            <person name="van Eijk R."/>
            <person name="Schleper C."/>
            <person name="Guy L."/>
            <person name="Ettema T.J."/>
        </authorList>
    </citation>
    <scope>NUCLEOTIDE SEQUENCE</scope>
</reference>
<comment type="caution">
    <text evidence="7">The sequence shown here is derived from an EMBL/GenBank/DDBJ whole genome shotgun (WGS) entry which is preliminary data.</text>
</comment>
<sequence length="510" mass="56626">QYGTRVYDGHPANAANKFALGMLAHMMSRNVPWVQFITSDVRLMKDDNVKKYLQGAADQIHAGLNESDLYGQSVWFAKDATVIGTGVNIPEENEIEGKMHYETIHPKNAFLQYDRWGNLIVVHRPIQITALDSMIQFDKSKLPAKLLRDAKGEGQGNPFAKYEYLMGMYKNPKPDPNSERSEEKSWKVFFVLLKGQGQGKKNRLVQHSGTDLAPNAWTYGREPGINYGTSIAADALTEGLQANKLGELMLILAHREADPSLIVPQALEHKLQTMPGGRTFVPERYTGKDVIQETLSRGKWQIDDAQSDRIHATIDDKFFVPLWDALMTLQGPQKTLGEVLQIQGNKAILLSPVSESFECQYLLRVVDNQWFFEESIAGRMPDVPDILLEPKNRNIKTIFIGPLAQLQRATAQTRGTINALAVIQEIAGMWPSSLVKINEMELIEEAALSQGMKQSLIRSDEEVKAILQAQAAKEQAELEAQQLTDAAKVVPGLGKAVEQGSPLELAGVGA</sequence>
<name>A0A0F9GCW5_9ZZZZ</name>
<gene>
    <name evidence="7" type="ORF">LCGC14_2199500</name>
</gene>
<evidence type="ECO:0000256" key="5">
    <source>
        <dbReference type="ARBA" id="ARBA00023219"/>
    </source>
</evidence>
<dbReference type="EMBL" id="LAZR01028949">
    <property type="protein sequence ID" value="KKL61022.1"/>
    <property type="molecule type" value="Genomic_DNA"/>
</dbReference>
<protein>
    <submittedName>
        <fullName evidence="7">Uncharacterized protein</fullName>
    </submittedName>
</protein>
<accession>A0A0F9GCW5</accession>
<organism evidence="7">
    <name type="scientific">marine sediment metagenome</name>
    <dbReference type="NCBI Taxonomy" id="412755"/>
    <lineage>
        <taxon>unclassified sequences</taxon>
        <taxon>metagenomes</taxon>
        <taxon>ecological metagenomes</taxon>
    </lineage>
</organism>
<dbReference type="AlphaFoldDB" id="A0A0F9GCW5"/>